<dbReference type="Gene3D" id="2.60.120.620">
    <property type="entry name" value="q2cbj1_9rhob like domain"/>
    <property type="match status" value="1"/>
</dbReference>
<keyword evidence="2" id="KW-1185">Reference proteome</keyword>
<dbReference type="STRING" id="1612308.SAMN05444581_11282"/>
<evidence type="ECO:0000313" key="1">
    <source>
        <dbReference type="EMBL" id="SFK62366.1"/>
    </source>
</evidence>
<dbReference type="RefSeq" id="WP_091684523.1">
    <property type="nucleotide sequence ID" value="NZ_FOSN01000012.1"/>
</dbReference>
<proteinExistence type="predicted"/>
<evidence type="ECO:0008006" key="3">
    <source>
        <dbReference type="Google" id="ProtNLM"/>
    </source>
</evidence>
<dbReference type="SUPFAM" id="SSF51197">
    <property type="entry name" value="Clavaminate synthase-like"/>
    <property type="match status" value="1"/>
</dbReference>
<dbReference type="Proteomes" id="UP000198755">
    <property type="component" value="Unassembled WGS sequence"/>
</dbReference>
<dbReference type="OrthoDB" id="4732009at2"/>
<reference evidence="1 2" key="1">
    <citation type="submission" date="2016-10" db="EMBL/GenBank/DDBJ databases">
        <authorList>
            <person name="de Groot N.N."/>
        </authorList>
    </citation>
    <scope>NUCLEOTIDE SEQUENCE [LARGE SCALE GENOMIC DNA]</scope>
    <source>
        <strain evidence="1 2">NE2</strain>
    </source>
</reference>
<dbReference type="AlphaFoldDB" id="A0A1I4B3A7"/>
<name>A0A1I4B3A7_9HYPH</name>
<sequence>MQLGPLPKDQFDRILKDMDTNGYAVLPNAFSPDEIAEARSFVERETDKRKGEYFSFVGREPVAGTLLQRVGDSTPFRTLMADLSSNVMGRSVAPGAPLQVLRVVAGQSGGGQSMLFHYDAYAMTAVVPIAIPKEPGQPCGDLVLYANLRPIRSNVIFNVIEKTFMQNSLAQKIMSTSLMQKIFKAKVLRIDPGNVYFFKGYQSLHANEPCHPSALRATALFHFGDPHEDSSVTEFIKRIRHRYEARKARALAN</sequence>
<accession>A0A1I4B3A7</accession>
<dbReference type="EMBL" id="FOSN01000012">
    <property type="protein sequence ID" value="SFK62366.1"/>
    <property type="molecule type" value="Genomic_DNA"/>
</dbReference>
<protein>
    <recommendedName>
        <fullName evidence="3">Phytanoyl-CoA dioxygenase (PhyH)</fullName>
    </recommendedName>
</protein>
<organism evidence="1 2">
    <name type="scientific">Methylocapsa palsarum</name>
    <dbReference type="NCBI Taxonomy" id="1612308"/>
    <lineage>
        <taxon>Bacteria</taxon>
        <taxon>Pseudomonadati</taxon>
        <taxon>Pseudomonadota</taxon>
        <taxon>Alphaproteobacteria</taxon>
        <taxon>Hyphomicrobiales</taxon>
        <taxon>Beijerinckiaceae</taxon>
        <taxon>Methylocapsa</taxon>
    </lineage>
</organism>
<gene>
    <name evidence="1" type="ORF">SAMN05444581_11282</name>
</gene>
<evidence type="ECO:0000313" key="2">
    <source>
        <dbReference type="Proteomes" id="UP000198755"/>
    </source>
</evidence>